<feature type="compositionally biased region" description="Low complexity" evidence="1">
    <location>
        <begin position="1399"/>
        <end position="1410"/>
    </location>
</feature>
<feature type="compositionally biased region" description="Polar residues" evidence="1">
    <location>
        <begin position="1220"/>
        <end position="1237"/>
    </location>
</feature>
<feature type="compositionally biased region" description="Low complexity" evidence="1">
    <location>
        <begin position="558"/>
        <end position="572"/>
    </location>
</feature>
<evidence type="ECO:0000256" key="1">
    <source>
        <dbReference type="SAM" id="MobiDB-lite"/>
    </source>
</evidence>
<feature type="compositionally biased region" description="Polar residues" evidence="1">
    <location>
        <begin position="1696"/>
        <end position="1727"/>
    </location>
</feature>
<feature type="compositionally biased region" description="Low complexity" evidence="1">
    <location>
        <begin position="1238"/>
        <end position="1264"/>
    </location>
</feature>
<evidence type="ECO:0000313" key="3">
    <source>
        <dbReference type="Proteomes" id="UP000646827"/>
    </source>
</evidence>
<feature type="region of interest" description="Disordered" evidence="1">
    <location>
        <begin position="676"/>
        <end position="1332"/>
    </location>
</feature>
<keyword evidence="3" id="KW-1185">Reference proteome</keyword>
<feature type="compositionally biased region" description="Polar residues" evidence="1">
    <location>
        <begin position="849"/>
        <end position="870"/>
    </location>
</feature>
<feature type="compositionally biased region" description="Basic and acidic residues" evidence="1">
    <location>
        <begin position="540"/>
        <end position="550"/>
    </location>
</feature>
<feature type="region of interest" description="Disordered" evidence="1">
    <location>
        <begin position="40"/>
        <end position="154"/>
    </location>
</feature>
<feature type="compositionally biased region" description="Basic and acidic residues" evidence="1">
    <location>
        <begin position="481"/>
        <end position="500"/>
    </location>
</feature>
<feature type="region of interest" description="Disordered" evidence="1">
    <location>
        <begin position="222"/>
        <end position="524"/>
    </location>
</feature>
<sequence>MGSNSNGSRKNKAWNSDFWLEELSKLSDGHALKSDCWNTSSTILESDQEKYNVKDEWDSENDQEETQKEKHKEKETMNLDNIQIDWSLSDDDQEENNKVSSSSPNQQQQQQQQQEKEDLHVSVIVDKEKERSVDVLSSTSREKKLNGWSSSTSTSLVDIEPISMKLAPVLTPTPIISKKSLSSTTITTTITPETSQFFLIDNENEKDQKVAAQLSNKQFNGSLDFSLLDSGDDGNDEDEDDIDESNQEEEEDQEEGKNTLSISISNKSSITVNTESEDNHNDNQLSNLQQPSTIQDEGIGSQKNSETTVQPTIIQMTSTNQTKETHTSPSEKEQDTTEINPSVVQSMIVNHDDTSSIILPVEESNVEGEHNQSPTVKDDLTKTKSTTDPSAIVASMKSQQSIVPNQSSRPSSTLSSSSSSTTACMYDSADEVRTEPMSPMKLDLLGKEEDEVSKKQSPVDKSTLLEQEKKEEVVQQMGKDTTTKHVDDDEHEKSIEKEQLKTVQNSTVSNTLTDENQENHLVNEQGEILVKIDSLVLTDQEKSNEDKSKPESLANENKSSLSPSIEKSSIPIWAQSVEKTDERLVNITTTSLSPASSAKSSPKIKDQEPGTGTESFMWAQPTETVKKEKKEKKESDVMISTGSSETLTPQVEQEGTKFSMWAPPEKEVDKRLVATIPSSSKIEQQTPVIEQSKLEETAEQDQKQSSMSSTTSSLENGFSGSVDNPISQQDETELLYGAEDTKIENQGRESSCSSSSSMTQPIGTSESIWSSVKQTTIDMSKQQDEEEQKPVSLSTQQSTTSTSSIWSPAPPTKRITIQKEEQSLLSSTQKQDDSETPSTNRTSTTSPTIQNQSISLSFSTQPKVSTTEDSIWNPAPPAKSITIREEQKPLSPSKEQKQTATMYSSTGWSPAPLSSSLDIQQNQVHMSSSTQPKLSSTEDSIWNPAPPAKSITIREEQKALSPSKEQKQTATMYSSTGWSPAPPSSDIQQNQVHVFSSTQPKVSTTNDSIWNPAPPPSSITIREEQKPLSPSKEQNQTATTYSPTSYGPAPPSSDIQQNQVHMSSSTQPEVSSTEDSIWNPAPPAKSITIREEQKPLSPSKEQKQTATMYSSTGWSPTPPLSSLDIQQNQVPMSSSTQPKVSTTEDSIWNPAPPAKSVTIQEETQNPVSFTQQAASFEFSWDSSETAKTTSNMEQQEQSNPMTSTSATAVGTTTKKRERQQNIATDWSSSAASIWNSKTPETTTTTTTPQQTTSNTTPWSSSTSTFNQNNITTEKPFTFDYQLHKIQQEDSDDEDEDDEEESDDDDDDDDEEEYETGSEYNSDSDDDSVEQITINLASLVQAKKEEQNRKEPPVIHCTLSDLILGMKSEKIRNILDELSGKTSFSNVPSSPSITSVSAATQEEQPQPQTQQEQKENNIQAPSSVSSTASTSLSSASSSSSVVETKNYTHQQQEEGEKESTLSSLNLETQIKMMEKAKQFDNNLKLNAFARTFTPPAFVPKTVTTTTTTATTTTTTTTVTLSNIDYKQDADEEANVVDQQVFNYVSEQQYQQDQSIATVPLSYNQHLTPKQQADLLSAPKYFESVDQPQQQRQYTSLNTIQHYPKTVIPSFLSTPEALSQHPSLATRILLDNSTMIKSTSSVIGGIPNNNNDHSFPSTNLATNHMNYNNGGTLYFNNPEPSSLLTVNNENGTPLLKPPTSTKIKISAPDSSTDKFNISAPTFNPSNSKP</sequence>
<feature type="compositionally biased region" description="Low complexity" evidence="1">
    <location>
        <begin position="407"/>
        <end position="422"/>
    </location>
</feature>
<feature type="compositionally biased region" description="Low complexity" evidence="1">
    <location>
        <begin position="794"/>
        <end position="804"/>
    </location>
</feature>
<feature type="compositionally biased region" description="Polar residues" evidence="1">
    <location>
        <begin position="676"/>
        <end position="689"/>
    </location>
</feature>
<dbReference type="EMBL" id="JAEPRB010000007">
    <property type="protein sequence ID" value="KAG2227448.1"/>
    <property type="molecule type" value="Genomic_DNA"/>
</dbReference>
<feature type="compositionally biased region" description="Basic and acidic residues" evidence="1">
    <location>
        <begin position="47"/>
        <end position="56"/>
    </location>
</feature>
<feature type="compositionally biased region" description="Polar residues" evidence="1">
    <location>
        <begin position="714"/>
        <end position="729"/>
    </location>
</feature>
<feature type="compositionally biased region" description="Polar residues" evidence="1">
    <location>
        <begin position="501"/>
        <end position="522"/>
    </location>
</feature>
<feature type="compositionally biased region" description="Polar residues" evidence="1">
    <location>
        <begin position="1031"/>
        <end position="1045"/>
    </location>
</feature>
<feature type="compositionally biased region" description="Low complexity" evidence="1">
    <location>
        <begin position="836"/>
        <end position="848"/>
    </location>
</feature>
<feature type="compositionally biased region" description="Polar residues" evidence="1">
    <location>
        <begin position="1157"/>
        <end position="1201"/>
    </location>
</feature>
<feature type="compositionally biased region" description="Polar residues" evidence="1">
    <location>
        <begin position="898"/>
        <end position="940"/>
    </location>
</feature>
<gene>
    <name evidence="2" type="ORF">INT45_007473</name>
</gene>
<dbReference type="Proteomes" id="UP000646827">
    <property type="component" value="Unassembled WGS sequence"/>
</dbReference>
<comment type="caution">
    <text evidence="2">The sequence shown here is derived from an EMBL/GenBank/DDBJ whole genome shotgun (WGS) entry which is preliminary data.</text>
</comment>
<reference evidence="2 3" key="1">
    <citation type="submission" date="2020-12" db="EMBL/GenBank/DDBJ databases">
        <title>Metabolic potential, ecology and presence of endohyphal bacteria is reflected in genomic diversity of Mucoromycotina.</title>
        <authorList>
            <person name="Muszewska A."/>
            <person name="Okrasinska A."/>
            <person name="Steczkiewicz K."/>
            <person name="Drgas O."/>
            <person name="Orlowska M."/>
            <person name="Perlinska-Lenart U."/>
            <person name="Aleksandrzak-Piekarczyk T."/>
            <person name="Szatraj K."/>
            <person name="Zielenkiewicz U."/>
            <person name="Pilsyk S."/>
            <person name="Malc E."/>
            <person name="Mieczkowski P."/>
            <person name="Kruszewska J.S."/>
            <person name="Biernat P."/>
            <person name="Pawlowska J."/>
        </authorList>
    </citation>
    <scope>NUCLEOTIDE SEQUENCE [LARGE SCALE GENOMIC DNA]</scope>
    <source>
        <strain evidence="2 3">CBS 142.35</strain>
    </source>
</reference>
<feature type="compositionally biased region" description="Basic and acidic residues" evidence="1">
    <location>
        <begin position="444"/>
        <end position="458"/>
    </location>
</feature>
<evidence type="ECO:0000313" key="2">
    <source>
        <dbReference type="EMBL" id="KAG2227448.1"/>
    </source>
</evidence>
<feature type="compositionally biased region" description="Polar residues" evidence="1">
    <location>
        <begin position="968"/>
        <end position="978"/>
    </location>
</feature>
<organism evidence="2 3">
    <name type="scientific">Circinella minor</name>
    <dbReference type="NCBI Taxonomy" id="1195481"/>
    <lineage>
        <taxon>Eukaryota</taxon>
        <taxon>Fungi</taxon>
        <taxon>Fungi incertae sedis</taxon>
        <taxon>Mucoromycota</taxon>
        <taxon>Mucoromycotina</taxon>
        <taxon>Mucoromycetes</taxon>
        <taxon>Mucorales</taxon>
        <taxon>Lichtheimiaceae</taxon>
        <taxon>Circinella</taxon>
    </lineage>
</organism>
<feature type="compositionally biased region" description="Polar residues" evidence="1">
    <location>
        <begin position="985"/>
        <end position="1009"/>
    </location>
</feature>
<feature type="region of interest" description="Disordered" evidence="1">
    <location>
        <begin position="1380"/>
        <end position="1461"/>
    </location>
</feature>
<feature type="compositionally biased region" description="Polar residues" evidence="1">
    <location>
        <begin position="1104"/>
        <end position="1115"/>
    </location>
</feature>
<name>A0A8H7SFF2_9FUNG</name>
<feature type="region of interest" description="Disordered" evidence="1">
    <location>
        <begin position="540"/>
        <end position="663"/>
    </location>
</feature>
<feature type="compositionally biased region" description="Polar residues" evidence="1">
    <location>
        <begin position="1123"/>
        <end position="1146"/>
    </location>
</feature>
<feature type="region of interest" description="Disordered" evidence="1">
    <location>
        <begin position="1686"/>
        <end position="1727"/>
    </location>
</feature>
<feature type="compositionally biased region" description="Polar residues" evidence="1">
    <location>
        <begin position="396"/>
        <end position="406"/>
    </location>
</feature>
<feature type="compositionally biased region" description="Low complexity" evidence="1">
    <location>
        <begin position="1202"/>
        <end position="1212"/>
    </location>
</feature>
<feature type="compositionally biased region" description="Polar residues" evidence="1">
    <location>
        <begin position="258"/>
        <end position="274"/>
    </location>
</feature>
<feature type="compositionally biased region" description="Polar residues" evidence="1">
    <location>
        <begin position="1053"/>
        <end position="1076"/>
    </location>
</feature>
<feature type="compositionally biased region" description="Acidic residues" evidence="1">
    <location>
        <begin position="230"/>
        <end position="254"/>
    </location>
</feature>
<protein>
    <submittedName>
        <fullName evidence="2">Uncharacterized protein</fullName>
    </submittedName>
</protein>
<feature type="compositionally biased region" description="Polar residues" evidence="1">
    <location>
        <begin position="638"/>
        <end position="653"/>
    </location>
</feature>
<proteinExistence type="predicted"/>
<dbReference type="OrthoDB" id="2291103at2759"/>
<feature type="compositionally biased region" description="Basic and acidic residues" evidence="1">
    <location>
        <begin position="624"/>
        <end position="636"/>
    </location>
</feature>
<feature type="compositionally biased region" description="Basic and acidic residues" evidence="1">
    <location>
        <begin position="114"/>
        <end position="133"/>
    </location>
</feature>
<feature type="compositionally biased region" description="Polar residues" evidence="1">
    <location>
        <begin position="282"/>
        <end position="322"/>
    </location>
</feature>
<feature type="compositionally biased region" description="Acidic residues" evidence="1">
    <location>
        <begin position="1288"/>
        <end position="1328"/>
    </location>
</feature>
<feature type="compositionally biased region" description="Basic and acidic residues" evidence="1">
    <location>
        <begin position="692"/>
        <end position="702"/>
    </location>
</feature>
<feature type="compositionally biased region" description="Low complexity" evidence="1">
    <location>
        <begin position="1421"/>
        <end position="1440"/>
    </location>
</feature>
<feature type="compositionally biased region" description="Basic and acidic residues" evidence="1">
    <location>
        <begin position="323"/>
        <end position="335"/>
    </location>
</feature>
<feature type="compositionally biased region" description="Polar residues" evidence="1">
    <location>
        <begin position="1265"/>
        <end position="1274"/>
    </location>
</feature>
<feature type="compositionally biased region" description="Basic and acidic residues" evidence="1">
    <location>
        <begin position="65"/>
        <end position="77"/>
    </location>
</feature>
<feature type="compositionally biased region" description="Polar residues" evidence="1">
    <location>
        <begin position="758"/>
        <end position="780"/>
    </location>
</feature>
<feature type="compositionally biased region" description="Low complexity" evidence="1">
    <location>
        <begin position="587"/>
        <end position="601"/>
    </location>
</feature>
<feature type="compositionally biased region" description="Polar residues" evidence="1">
    <location>
        <begin position="1380"/>
        <end position="1398"/>
    </location>
</feature>
<accession>A0A8H7SFF2</accession>
<feature type="compositionally biased region" description="Polar residues" evidence="1">
    <location>
        <begin position="337"/>
        <end position="348"/>
    </location>
</feature>